<accession>A0A445JRB1</accession>
<dbReference type="InterPro" id="IPR000425">
    <property type="entry name" value="MIP"/>
</dbReference>
<dbReference type="Proteomes" id="UP000289340">
    <property type="component" value="Chromosome 7"/>
</dbReference>
<evidence type="ECO:0000256" key="7">
    <source>
        <dbReference type="SAM" id="Phobius"/>
    </source>
</evidence>
<dbReference type="PROSITE" id="PS00221">
    <property type="entry name" value="MIP"/>
    <property type="match status" value="1"/>
</dbReference>
<keyword evidence="9" id="KW-1185">Reference proteome</keyword>
<evidence type="ECO:0000256" key="5">
    <source>
        <dbReference type="ARBA" id="ARBA00023136"/>
    </source>
</evidence>
<dbReference type="PANTHER" id="PTHR45724:SF14">
    <property type="entry name" value="MAJOR INTRINSIC PROTEIN (MIP) FAMILY TRANSPORTER"/>
    <property type="match status" value="1"/>
</dbReference>
<feature type="transmembrane region" description="Helical" evidence="7">
    <location>
        <begin position="40"/>
        <end position="62"/>
    </location>
</feature>
<dbReference type="EMBL" id="QZWG01000007">
    <property type="protein sequence ID" value="RZC01039.1"/>
    <property type="molecule type" value="Genomic_DNA"/>
</dbReference>
<dbReference type="AlphaFoldDB" id="A0A445JRB1"/>
<comment type="similarity">
    <text evidence="6">Belongs to the MIP/aquaporin (TC 1.A.8) family.</text>
</comment>
<feature type="transmembrane region" description="Helical" evidence="7">
    <location>
        <begin position="185"/>
        <end position="206"/>
    </location>
</feature>
<evidence type="ECO:0000256" key="1">
    <source>
        <dbReference type="ARBA" id="ARBA00004141"/>
    </source>
</evidence>
<sequence length="218" mass="22820">MDISLGRKVGAEFLGTFLLMSAAIGAAIEKEKSQGSVVGCAVISGVTVMIIICSIGHISGAHLNPAVTISFAVIEHMPWKNVPVYIGAQVLASVSAAFALKLIFHPFMSGGVTVPSVGYGQAFAAEFMVSFTLMFVVTAVADGTRVVREFPGIIMVQVRLAATGSSMNPARTLGPAIAAHNYKGIWIYLTAPILGSLCGAGAYTVLKLPDRNTTMQEE</sequence>
<comment type="caution">
    <text evidence="8">The sequence shown here is derived from an EMBL/GenBank/DDBJ whole genome shotgun (WGS) entry which is preliminary data.</text>
</comment>
<keyword evidence="2 6" id="KW-0813">Transport</keyword>
<dbReference type="InterPro" id="IPR022357">
    <property type="entry name" value="MIP_CS"/>
</dbReference>
<keyword evidence="4 7" id="KW-1133">Transmembrane helix</keyword>
<feature type="transmembrane region" description="Helical" evidence="7">
    <location>
        <begin position="12"/>
        <end position="28"/>
    </location>
</feature>
<dbReference type="Pfam" id="PF00230">
    <property type="entry name" value="MIP"/>
    <property type="match status" value="1"/>
</dbReference>
<evidence type="ECO:0000256" key="6">
    <source>
        <dbReference type="RuleBase" id="RU000477"/>
    </source>
</evidence>
<dbReference type="Gene3D" id="1.20.1080.10">
    <property type="entry name" value="Glycerol uptake facilitator protein"/>
    <property type="match status" value="1"/>
</dbReference>
<reference evidence="8 9" key="1">
    <citation type="submission" date="2018-09" db="EMBL/GenBank/DDBJ databases">
        <title>A high-quality reference genome of wild soybean provides a powerful tool to mine soybean genomes.</title>
        <authorList>
            <person name="Xie M."/>
            <person name="Chung C.Y.L."/>
            <person name="Li M.-W."/>
            <person name="Wong F.-L."/>
            <person name="Chan T.-F."/>
            <person name="Lam H.-M."/>
        </authorList>
    </citation>
    <scope>NUCLEOTIDE SEQUENCE [LARGE SCALE GENOMIC DNA]</scope>
    <source>
        <strain evidence="9">cv. W05</strain>
        <tissue evidence="8">Hypocotyl of etiolated seedlings</tissue>
    </source>
</reference>
<feature type="transmembrane region" description="Helical" evidence="7">
    <location>
        <begin position="82"/>
        <end position="104"/>
    </location>
</feature>
<comment type="subcellular location">
    <subcellularLocation>
        <location evidence="1">Membrane</location>
        <topology evidence="1">Multi-pass membrane protein</topology>
    </subcellularLocation>
</comment>
<name>A0A445JRB1_GLYSO</name>
<protein>
    <submittedName>
        <fullName evidence="8">Aquaporin NIP6-1</fullName>
    </submittedName>
</protein>
<proteinExistence type="inferred from homology"/>
<keyword evidence="5 7" id="KW-0472">Membrane</keyword>
<dbReference type="SUPFAM" id="SSF81338">
    <property type="entry name" value="Aquaporin-like"/>
    <property type="match status" value="1"/>
</dbReference>
<evidence type="ECO:0000256" key="2">
    <source>
        <dbReference type="ARBA" id="ARBA00022448"/>
    </source>
</evidence>
<dbReference type="InterPro" id="IPR034294">
    <property type="entry name" value="Aquaporin_transptr"/>
</dbReference>
<feature type="transmembrane region" description="Helical" evidence="7">
    <location>
        <begin position="116"/>
        <end position="141"/>
    </location>
</feature>
<evidence type="ECO:0000256" key="3">
    <source>
        <dbReference type="ARBA" id="ARBA00022692"/>
    </source>
</evidence>
<dbReference type="InterPro" id="IPR023271">
    <property type="entry name" value="Aquaporin-like"/>
</dbReference>
<dbReference type="GO" id="GO:0015267">
    <property type="term" value="F:channel activity"/>
    <property type="evidence" value="ECO:0007669"/>
    <property type="project" value="InterPro"/>
</dbReference>
<dbReference type="PANTHER" id="PTHR45724">
    <property type="entry name" value="AQUAPORIN NIP2-1"/>
    <property type="match status" value="1"/>
</dbReference>
<evidence type="ECO:0000313" key="8">
    <source>
        <dbReference type="EMBL" id="RZC01039.1"/>
    </source>
</evidence>
<dbReference type="GO" id="GO:0016020">
    <property type="term" value="C:membrane"/>
    <property type="evidence" value="ECO:0007669"/>
    <property type="project" value="UniProtKB-SubCell"/>
</dbReference>
<keyword evidence="3 6" id="KW-0812">Transmembrane</keyword>
<organism evidence="8 9">
    <name type="scientific">Glycine soja</name>
    <name type="common">Wild soybean</name>
    <dbReference type="NCBI Taxonomy" id="3848"/>
    <lineage>
        <taxon>Eukaryota</taxon>
        <taxon>Viridiplantae</taxon>
        <taxon>Streptophyta</taxon>
        <taxon>Embryophyta</taxon>
        <taxon>Tracheophyta</taxon>
        <taxon>Spermatophyta</taxon>
        <taxon>Magnoliopsida</taxon>
        <taxon>eudicotyledons</taxon>
        <taxon>Gunneridae</taxon>
        <taxon>Pentapetalae</taxon>
        <taxon>rosids</taxon>
        <taxon>fabids</taxon>
        <taxon>Fabales</taxon>
        <taxon>Fabaceae</taxon>
        <taxon>Papilionoideae</taxon>
        <taxon>50 kb inversion clade</taxon>
        <taxon>NPAAA clade</taxon>
        <taxon>indigoferoid/millettioid clade</taxon>
        <taxon>Phaseoleae</taxon>
        <taxon>Glycine</taxon>
        <taxon>Glycine subgen. Soja</taxon>
    </lineage>
</organism>
<gene>
    <name evidence="8" type="ORF">D0Y65_016690</name>
</gene>
<evidence type="ECO:0000256" key="4">
    <source>
        <dbReference type="ARBA" id="ARBA00022989"/>
    </source>
</evidence>
<dbReference type="PRINTS" id="PR00783">
    <property type="entry name" value="MINTRINSICP"/>
</dbReference>
<evidence type="ECO:0000313" key="9">
    <source>
        <dbReference type="Proteomes" id="UP000289340"/>
    </source>
</evidence>